<dbReference type="STRING" id="35608.A0A2U1L707"/>
<dbReference type="PANTHER" id="PTHR11709">
    <property type="entry name" value="MULTI-COPPER OXIDASE"/>
    <property type="match status" value="1"/>
</dbReference>
<dbReference type="SUPFAM" id="SSF49503">
    <property type="entry name" value="Cupredoxins"/>
    <property type="match status" value="1"/>
</dbReference>
<dbReference type="InterPro" id="IPR045087">
    <property type="entry name" value="Cu-oxidase_fam"/>
</dbReference>
<dbReference type="AlphaFoldDB" id="A0A2U1L707"/>
<dbReference type="Gene3D" id="2.60.40.420">
    <property type="entry name" value="Cupredoxins - blue copper proteins"/>
    <property type="match status" value="2"/>
</dbReference>
<evidence type="ECO:0000256" key="4">
    <source>
        <dbReference type="ARBA" id="ARBA00022723"/>
    </source>
</evidence>
<evidence type="ECO:0000256" key="5">
    <source>
        <dbReference type="ARBA" id="ARBA00022737"/>
    </source>
</evidence>
<keyword evidence="5" id="KW-0677">Repeat</keyword>
<keyword evidence="9" id="KW-1185">Reference proteome</keyword>
<comment type="subcellular location">
    <subcellularLocation>
        <location evidence="1">Secreted</location>
    </subcellularLocation>
</comment>
<dbReference type="Proteomes" id="UP000245207">
    <property type="component" value="Unassembled WGS sequence"/>
</dbReference>
<dbReference type="InterPro" id="IPR008972">
    <property type="entry name" value="Cupredoxin"/>
</dbReference>
<reference evidence="8 9" key="1">
    <citation type="journal article" date="2018" name="Mol. Plant">
        <title>The genome of Artemisia annua provides insight into the evolution of Asteraceae family and artemisinin biosynthesis.</title>
        <authorList>
            <person name="Shen Q."/>
            <person name="Zhang L."/>
            <person name="Liao Z."/>
            <person name="Wang S."/>
            <person name="Yan T."/>
            <person name="Shi P."/>
            <person name="Liu M."/>
            <person name="Fu X."/>
            <person name="Pan Q."/>
            <person name="Wang Y."/>
            <person name="Lv Z."/>
            <person name="Lu X."/>
            <person name="Zhang F."/>
            <person name="Jiang W."/>
            <person name="Ma Y."/>
            <person name="Chen M."/>
            <person name="Hao X."/>
            <person name="Li L."/>
            <person name="Tang Y."/>
            <person name="Lv G."/>
            <person name="Zhou Y."/>
            <person name="Sun X."/>
            <person name="Brodelius P.E."/>
            <person name="Rose J.K.C."/>
            <person name="Tang K."/>
        </authorList>
    </citation>
    <scope>NUCLEOTIDE SEQUENCE [LARGE SCALE GENOMIC DNA]</scope>
    <source>
        <strain evidence="9">cv. Huhao1</strain>
        <tissue evidence="8">Leaf</tissue>
    </source>
</reference>
<protein>
    <submittedName>
        <fullName evidence="8">Laccase</fullName>
    </submittedName>
</protein>
<dbReference type="GO" id="GO:0005576">
    <property type="term" value="C:extracellular region"/>
    <property type="evidence" value="ECO:0007669"/>
    <property type="project" value="UniProtKB-SubCell"/>
</dbReference>
<evidence type="ECO:0000259" key="7">
    <source>
        <dbReference type="Pfam" id="PF07731"/>
    </source>
</evidence>
<feature type="domain" description="Plastocyanin-like" evidence="7">
    <location>
        <begin position="136"/>
        <end position="206"/>
    </location>
</feature>
<evidence type="ECO:0000256" key="2">
    <source>
        <dbReference type="ARBA" id="ARBA00010609"/>
    </source>
</evidence>
<evidence type="ECO:0000256" key="3">
    <source>
        <dbReference type="ARBA" id="ARBA00022525"/>
    </source>
</evidence>
<comment type="caution">
    <text evidence="8">The sequence shown here is derived from an EMBL/GenBank/DDBJ whole genome shotgun (WGS) entry which is preliminary data.</text>
</comment>
<name>A0A2U1L707_ARTAN</name>
<dbReference type="GO" id="GO:0005507">
    <property type="term" value="F:copper ion binding"/>
    <property type="evidence" value="ECO:0007669"/>
    <property type="project" value="InterPro"/>
</dbReference>
<keyword evidence="6" id="KW-0186">Copper</keyword>
<dbReference type="GO" id="GO:0016491">
    <property type="term" value="F:oxidoreductase activity"/>
    <property type="evidence" value="ECO:0007669"/>
    <property type="project" value="InterPro"/>
</dbReference>
<dbReference type="PANTHER" id="PTHR11709:SF456">
    <property type="entry name" value="LACCASE"/>
    <property type="match status" value="1"/>
</dbReference>
<sequence>MPTLPAFNDTATATAFTTSFRSPNKVSVPTDIDENLFITAGLGINPCPPNAPSSNCQAPNRNRYTASMNNASFALPSNFSVLQAHNHSVPGVFTTDFPAKPPVAFDYTGIVSPSSWTPISGTKVYKLKYGSKVQIVLQEGFRNFNPATDTSKFNLVDPPLRNTASLPVKGWTVIRFVADNQGAWIMHCHFDYHSGWGLATVFLVDNGVGE</sequence>
<evidence type="ECO:0000313" key="8">
    <source>
        <dbReference type="EMBL" id="PWA44790.1"/>
    </source>
</evidence>
<evidence type="ECO:0000313" key="9">
    <source>
        <dbReference type="Proteomes" id="UP000245207"/>
    </source>
</evidence>
<evidence type="ECO:0000256" key="6">
    <source>
        <dbReference type="ARBA" id="ARBA00023008"/>
    </source>
</evidence>
<dbReference type="InterPro" id="IPR011706">
    <property type="entry name" value="Cu-oxidase_C"/>
</dbReference>
<comment type="similarity">
    <text evidence="2">Belongs to the multicopper oxidase family.</text>
</comment>
<organism evidence="8 9">
    <name type="scientific">Artemisia annua</name>
    <name type="common">Sweet wormwood</name>
    <dbReference type="NCBI Taxonomy" id="35608"/>
    <lineage>
        <taxon>Eukaryota</taxon>
        <taxon>Viridiplantae</taxon>
        <taxon>Streptophyta</taxon>
        <taxon>Embryophyta</taxon>
        <taxon>Tracheophyta</taxon>
        <taxon>Spermatophyta</taxon>
        <taxon>Magnoliopsida</taxon>
        <taxon>eudicotyledons</taxon>
        <taxon>Gunneridae</taxon>
        <taxon>Pentapetalae</taxon>
        <taxon>asterids</taxon>
        <taxon>campanulids</taxon>
        <taxon>Asterales</taxon>
        <taxon>Asteraceae</taxon>
        <taxon>Asteroideae</taxon>
        <taxon>Anthemideae</taxon>
        <taxon>Artemisiinae</taxon>
        <taxon>Artemisia</taxon>
    </lineage>
</organism>
<dbReference type="PROSITE" id="PS00080">
    <property type="entry name" value="MULTICOPPER_OXIDASE2"/>
    <property type="match status" value="1"/>
</dbReference>
<proteinExistence type="inferred from homology"/>
<keyword evidence="4" id="KW-0479">Metal-binding</keyword>
<evidence type="ECO:0000256" key="1">
    <source>
        <dbReference type="ARBA" id="ARBA00004613"/>
    </source>
</evidence>
<keyword evidence="3" id="KW-0964">Secreted</keyword>
<gene>
    <name evidence="8" type="ORF">CTI12_AA523300</name>
</gene>
<dbReference type="Pfam" id="PF07731">
    <property type="entry name" value="Cu-oxidase_2"/>
    <property type="match status" value="1"/>
</dbReference>
<dbReference type="OrthoDB" id="2121828at2759"/>
<accession>A0A2U1L707</accession>
<dbReference type="EMBL" id="PKPP01011095">
    <property type="protein sequence ID" value="PWA44790.1"/>
    <property type="molecule type" value="Genomic_DNA"/>
</dbReference>
<dbReference type="InterPro" id="IPR002355">
    <property type="entry name" value="Cu_oxidase_Cu_BS"/>
</dbReference>